<dbReference type="Pfam" id="PF00557">
    <property type="entry name" value="Peptidase_M24"/>
    <property type="match status" value="1"/>
</dbReference>
<comment type="caution">
    <text evidence="4">The sequence shown here is derived from an EMBL/GenBank/DDBJ whole genome shotgun (WGS) entry which is preliminary data.</text>
</comment>
<dbReference type="OrthoDB" id="5876363at2759"/>
<evidence type="ECO:0000313" key="5">
    <source>
        <dbReference type="Proteomes" id="UP001165082"/>
    </source>
</evidence>
<dbReference type="Gene3D" id="1.10.10.10">
    <property type="entry name" value="Winged helix-like DNA-binding domain superfamily/Winged helix DNA-binding domain"/>
    <property type="match status" value="1"/>
</dbReference>
<organism evidence="4 5">
    <name type="scientific">Triparma retinervis</name>
    <dbReference type="NCBI Taxonomy" id="2557542"/>
    <lineage>
        <taxon>Eukaryota</taxon>
        <taxon>Sar</taxon>
        <taxon>Stramenopiles</taxon>
        <taxon>Ochrophyta</taxon>
        <taxon>Bolidophyceae</taxon>
        <taxon>Parmales</taxon>
        <taxon>Triparmaceae</taxon>
        <taxon>Triparma</taxon>
    </lineage>
</organism>
<gene>
    <name evidence="4" type="ORF">TrRE_jg9380</name>
</gene>
<dbReference type="InterPro" id="IPR036390">
    <property type="entry name" value="WH_DNA-bd_sf"/>
</dbReference>
<dbReference type="InterPro" id="IPR000994">
    <property type="entry name" value="Pept_M24"/>
</dbReference>
<dbReference type="AlphaFoldDB" id="A0A9W7E9Z4"/>
<dbReference type="InterPro" id="IPR047113">
    <property type="entry name" value="PA2G4/ARX1"/>
</dbReference>
<feature type="domain" description="Peptidase M24" evidence="3">
    <location>
        <begin position="42"/>
        <end position="257"/>
    </location>
</feature>
<dbReference type="InterPro" id="IPR036005">
    <property type="entry name" value="Creatinase/aminopeptidase-like"/>
</dbReference>
<dbReference type="PANTHER" id="PTHR10804:SF11">
    <property type="entry name" value="PROLIFERATION-ASSOCIATED PROTEIN 2G4"/>
    <property type="match status" value="1"/>
</dbReference>
<proteinExistence type="inferred from homology"/>
<protein>
    <recommendedName>
        <fullName evidence="3">Peptidase M24 domain-containing protein</fullName>
    </recommendedName>
</protein>
<dbReference type="Proteomes" id="UP001165082">
    <property type="component" value="Unassembled WGS sequence"/>
</dbReference>
<dbReference type="SUPFAM" id="SSF55920">
    <property type="entry name" value="Creatinase/aminopeptidase"/>
    <property type="match status" value="1"/>
</dbReference>
<reference evidence="4" key="1">
    <citation type="submission" date="2022-07" db="EMBL/GenBank/DDBJ databases">
        <title>Genome analysis of Parmales, a sister group of diatoms, reveals the evolutionary specialization of diatoms from phago-mixotrophs to photoautotrophs.</title>
        <authorList>
            <person name="Ban H."/>
            <person name="Sato S."/>
            <person name="Yoshikawa S."/>
            <person name="Kazumasa Y."/>
            <person name="Nakamura Y."/>
            <person name="Ichinomiya M."/>
            <person name="Saitoh K."/>
            <person name="Sato N."/>
            <person name="Blanc-Mathieu R."/>
            <person name="Endo H."/>
            <person name="Kuwata A."/>
            <person name="Ogata H."/>
        </authorList>
    </citation>
    <scope>NUCLEOTIDE SEQUENCE</scope>
</reference>
<evidence type="ECO:0000259" key="3">
    <source>
        <dbReference type="Pfam" id="PF00557"/>
    </source>
</evidence>
<name>A0A9W7E9Z4_9STRA</name>
<dbReference type="Gene3D" id="3.90.230.10">
    <property type="entry name" value="Creatinase/methionine aminopeptidase superfamily"/>
    <property type="match status" value="1"/>
</dbReference>
<dbReference type="CDD" id="cd01089">
    <property type="entry name" value="PA2G4-like"/>
    <property type="match status" value="1"/>
</dbReference>
<evidence type="ECO:0000313" key="4">
    <source>
        <dbReference type="EMBL" id="GMH70430.1"/>
    </source>
</evidence>
<evidence type="ECO:0000256" key="2">
    <source>
        <dbReference type="SAM" id="MobiDB-lite"/>
    </source>
</evidence>
<dbReference type="InterPro" id="IPR036388">
    <property type="entry name" value="WH-like_DNA-bd_sf"/>
</dbReference>
<dbReference type="SUPFAM" id="SSF46785">
    <property type="entry name" value="Winged helix' DNA-binding domain"/>
    <property type="match status" value="1"/>
</dbReference>
<comment type="similarity">
    <text evidence="1">Belongs to the peptidase M24 family.</text>
</comment>
<evidence type="ECO:0000256" key="1">
    <source>
        <dbReference type="ARBA" id="ARBA00007319"/>
    </source>
</evidence>
<feature type="region of interest" description="Disordered" evidence="2">
    <location>
        <begin position="1"/>
        <end position="27"/>
    </location>
</feature>
<keyword evidence="5" id="KW-1185">Reference proteome</keyword>
<accession>A0A9W7E9Z4</accession>
<dbReference type="PANTHER" id="PTHR10804">
    <property type="entry name" value="PROTEASE FAMILY M24 METHIONYL AMINOPEPTIDASE, AMINOPEPTIDASE P"/>
    <property type="match status" value="1"/>
</dbReference>
<dbReference type="EMBL" id="BRXZ01001406">
    <property type="protein sequence ID" value="GMH70430.1"/>
    <property type="molecule type" value="Genomic_DNA"/>
</dbReference>
<feature type="region of interest" description="Disordered" evidence="2">
    <location>
        <begin position="389"/>
        <end position="411"/>
    </location>
</feature>
<dbReference type="FunFam" id="1.10.10.10:FF:000029">
    <property type="entry name" value="Proliferation-associated 2G4, a"/>
    <property type="match status" value="1"/>
</dbReference>
<sequence length="411" mass="44978">MAAIVDEDDISLPSDDEVEETQETQDEEVVTDLSNTEVVTKYLEASRITNLALESLIPHIVTGAKILDLIRIGEAIINKSLAKIYNKKVGGKVVSKGMAFPVCLSVNEKICNYTPLASEAPEEGLVAGDMVKIDLGCHIDGFISVAAHTVCVADSGASPELPGPSAGTVCAAAHNAMLVAAATIKAGNTNVQVTSALEKVCESYGVKCIANVRMHQMKHFVIDGPKEIALRQPNVDEGEERVETCTFEENEVYCVDVAMSTGEGKGREGTDRTTVYKRNVDQTYKLRMKASHYLLKAVTDNFPTMPFSLRMVEDERQAKMGVKECTDHNLLSAYPVFNERDGVFVAHFKCTVLLMPNGTKKVTGLDLPAYFTTDKTLDEENQKLLDEIREKEEKKRKKAAAKKKKKKAAGK</sequence>
<feature type="compositionally biased region" description="Basic residues" evidence="2">
    <location>
        <begin position="394"/>
        <end position="411"/>
    </location>
</feature>